<sequence length="75" mass="8829">MINNTIPSFLKLLESNDIGLHDLNKYYDMHPEAFEEYFKFHCPKTEERLSSAIEKYPAKLEDIRIISDTTDSTIF</sequence>
<dbReference type="AlphaFoldDB" id="J8DS13"/>
<gene>
    <name evidence="1" type="ORF">IGC_02628</name>
</gene>
<dbReference type="EMBL" id="AHEA01000022">
    <property type="protein sequence ID" value="EJQ79099.1"/>
    <property type="molecule type" value="Genomic_DNA"/>
</dbReference>
<dbReference type="Proteomes" id="UP000006977">
    <property type="component" value="Unassembled WGS sequence"/>
</dbReference>
<proteinExistence type="predicted"/>
<name>J8DS13_BACCE</name>
<evidence type="ECO:0000313" key="2">
    <source>
        <dbReference type="Proteomes" id="UP000006977"/>
    </source>
</evidence>
<dbReference type="HOGENOM" id="CLU_199522_0_0_9"/>
<comment type="caution">
    <text evidence="1">The sequence shown here is derived from an EMBL/GenBank/DDBJ whole genome shotgun (WGS) entry which is preliminary data.</text>
</comment>
<organism evidence="1 2">
    <name type="scientific">Bacillus cereus HuA4-10</name>
    <dbReference type="NCBI Taxonomy" id="1053206"/>
    <lineage>
        <taxon>Bacteria</taxon>
        <taxon>Bacillati</taxon>
        <taxon>Bacillota</taxon>
        <taxon>Bacilli</taxon>
        <taxon>Bacillales</taxon>
        <taxon>Bacillaceae</taxon>
        <taxon>Bacillus</taxon>
        <taxon>Bacillus cereus group</taxon>
    </lineage>
</organism>
<accession>J8DS13</accession>
<reference evidence="1 2" key="1">
    <citation type="submission" date="2012-04" db="EMBL/GenBank/DDBJ databases">
        <title>The Genome Sequence of Bacillus cereus HuA4-10.</title>
        <authorList>
            <consortium name="The Broad Institute Genome Sequencing Platform"/>
            <consortium name="The Broad Institute Genome Sequencing Center for Infectious Disease"/>
            <person name="Feldgarden M."/>
            <person name="Van der Auwera G.A."/>
            <person name="Mahillon J."/>
            <person name="Duprez V."/>
            <person name="Timmery S."/>
            <person name="Mattelet C."/>
            <person name="Dierick K."/>
            <person name="Sun M."/>
            <person name="Yu Z."/>
            <person name="Zhu L."/>
            <person name="Hu X."/>
            <person name="Shank E.B."/>
            <person name="Swiecicka I."/>
            <person name="Hansen B.M."/>
            <person name="Andrup L."/>
            <person name="Young S.K."/>
            <person name="Zeng Q."/>
            <person name="Gargeya S."/>
            <person name="Fitzgerald M."/>
            <person name="Haas B."/>
            <person name="Abouelleil A."/>
            <person name="Alvarado L."/>
            <person name="Arachchi H.M."/>
            <person name="Berlin A."/>
            <person name="Chapman S.B."/>
            <person name="Goldberg J."/>
            <person name="Griggs A."/>
            <person name="Gujja S."/>
            <person name="Hansen M."/>
            <person name="Howarth C."/>
            <person name="Imamovic A."/>
            <person name="Larimer J."/>
            <person name="McCowen C."/>
            <person name="Montmayeur A."/>
            <person name="Murphy C."/>
            <person name="Neiman D."/>
            <person name="Pearson M."/>
            <person name="Priest M."/>
            <person name="Roberts A."/>
            <person name="Saif S."/>
            <person name="Shea T."/>
            <person name="Sisk P."/>
            <person name="Sykes S."/>
            <person name="Wortman J."/>
            <person name="Nusbaum C."/>
            <person name="Birren B."/>
        </authorList>
    </citation>
    <scope>NUCLEOTIDE SEQUENCE [LARGE SCALE GENOMIC DNA]</scope>
    <source>
        <strain evidence="1 2">HuA4-10</strain>
    </source>
</reference>
<dbReference type="PATRIC" id="fig|1053206.3.peg.2676"/>
<protein>
    <submittedName>
        <fullName evidence="1">Uncharacterized protein</fullName>
    </submittedName>
</protein>
<evidence type="ECO:0000313" key="1">
    <source>
        <dbReference type="EMBL" id="EJQ79099.1"/>
    </source>
</evidence>